<dbReference type="InterPro" id="IPR016187">
    <property type="entry name" value="CTDL_fold"/>
</dbReference>
<accession>A0A8W8JF97</accession>
<sequence length="73" mass="8519">MCNRLGGSSLVEIESAEENNFLKSHIRNTLHREIDDRQIKSSFWIGGTDFIVEGQWVWISTQKNLTYSDWGHH</sequence>
<evidence type="ECO:0000313" key="3">
    <source>
        <dbReference type="Proteomes" id="UP000005408"/>
    </source>
</evidence>
<name>A0A8W8JF97_MAGGI</name>
<reference evidence="2" key="1">
    <citation type="submission" date="2022-08" db="UniProtKB">
        <authorList>
            <consortium name="EnsemblMetazoa"/>
        </authorList>
    </citation>
    <scope>IDENTIFICATION</scope>
    <source>
        <strain evidence="2">05x7-T-G4-1.051#20</strain>
    </source>
</reference>
<evidence type="ECO:0000259" key="1">
    <source>
        <dbReference type="PROSITE" id="PS50041"/>
    </source>
</evidence>
<organism evidence="2 3">
    <name type="scientific">Magallana gigas</name>
    <name type="common">Pacific oyster</name>
    <name type="synonym">Crassostrea gigas</name>
    <dbReference type="NCBI Taxonomy" id="29159"/>
    <lineage>
        <taxon>Eukaryota</taxon>
        <taxon>Metazoa</taxon>
        <taxon>Spiralia</taxon>
        <taxon>Lophotrochozoa</taxon>
        <taxon>Mollusca</taxon>
        <taxon>Bivalvia</taxon>
        <taxon>Autobranchia</taxon>
        <taxon>Pteriomorphia</taxon>
        <taxon>Ostreida</taxon>
        <taxon>Ostreoidea</taxon>
        <taxon>Ostreidae</taxon>
        <taxon>Magallana</taxon>
    </lineage>
</organism>
<feature type="domain" description="C-type lectin" evidence="1">
    <location>
        <begin position="1"/>
        <end position="73"/>
    </location>
</feature>
<dbReference type="CDD" id="cd00037">
    <property type="entry name" value="CLECT"/>
    <property type="match status" value="1"/>
</dbReference>
<protein>
    <recommendedName>
        <fullName evidence="1">C-type lectin domain-containing protein</fullName>
    </recommendedName>
</protein>
<dbReference type="Pfam" id="PF00059">
    <property type="entry name" value="Lectin_C"/>
    <property type="match status" value="1"/>
</dbReference>
<dbReference type="PROSITE" id="PS50041">
    <property type="entry name" value="C_TYPE_LECTIN_2"/>
    <property type="match status" value="1"/>
</dbReference>
<dbReference type="Proteomes" id="UP000005408">
    <property type="component" value="Unassembled WGS sequence"/>
</dbReference>
<dbReference type="AlphaFoldDB" id="A0A8W8JF97"/>
<evidence type="ECO:0000313" key="2">
    <source>
        <dbReference type="EnsemblMetazoa" id="G18717.1:cds"/>
    </source>
</evidence>
<keyword evidence="3" id="KW-1185">Reference proteome</keyword>
<dbReference type="Gene3D" id="3.10.100.10">
    <property type="entry name" value="Mannose-Binding Protein A, subunit A"/>
    <property type="match status" value="1"/>
</dbReference>
<dbReference type="SUPFAM" id="SSF56436">
    <property type="entry name" value="C-type lectin-like"/>
    <property type="match status" value="1"/>
</dbReference>
<dbReference type="InterPro" id="IPR016186">
    <property type="entry name" value="C-type_lectin-like/link_sf"/>
</dbReference>
<dbReference type="InterPro" id="IPR001304">
    <property type="entry name" value="C-type_lectin-like"/>
</dbReference>
<dbReference type="EnsemblMetazoa" id="G18717.1">
    <property type="protein sequence ID" value="G18717.1:cds"/>
    <property type="gene ID" value="G18717"/>
</dbReference>
<proteinExistence type="predicted"/>